<proteinExistence type="predicted"/>
<protein>
    <submittedName>
        <fullName evidence="2">Uncharacterized protein</fullName>
    </submittedName>
</protein>
<sequence length="85" mass="8924">MMTPETWMDLVNWMLLALGAAMAGGTGVALFRFRRTGLFPGQPIDDDGNPIGTPSITSAWVKVAIGGILVLWGLAGLASGEIFGF</sequence>
<keyword evidence="1" id="KW-1133">Transmembrane helix</keyword>
<dbReference type="AlphaFoldDB" id="A0A346Y543"/>
<name>A0A346Y543_9ACTN</name>
<organism evidence="2 3">
    <name type="scientific">Euzebya pacifica</name>
    <dbReference type="NCBI Taxonomy" id="1608957"/>
    <lineage>
        <taxon>Bacteria</taxon>
        <taxon>Bacillati</taxon>
        <taxon>Actinomycetota</taxon>
        <taxon>Nitriliruptoria</taxon>
        <taxon>Euzebyales</taxon>
    </lineage>
</organism>
<evidence type="ECO:0000313" key="3">
    <source>
        <dbReference type="Proteomes" id="UP000264006"/>
    </source>
</evidence>
<dbReference type="KEGG" id="euz:DVS28_a4933"/>
<feature type="transmembrane region" description="Helical" evidence="1">
    <location>
        <begin position="59"/>
        <end position="78"/>
    </location>
</feature>
<keyword evidence="1" id="KW-0472">Membrane</keyword>
<gene>
    <name evidence="2" type="ORF">DVS28_a4933</name>
</gene>
<reference evidence="2 3" key="1">
    <citation type="submission" date="2018-09" db="EMBL/GenBank/DDBJ databases">
        <title>Complete genome sequence of Euzebya sp. DY32-46 isolated from seawater of Pacific Ocean.</title>
        <authorList>
            <person name="Xu L."/>
            <person name="Wu Y.-H."/>
            <person name="Xu X.-W."/>
        </authorList>
    </citation>
    <scope>NUCLEOTIDE SEQUENCE [LARGE SCALE GENOMIC DNA]</scope>
    <source>
        <strain evidence="2 3">DY32-46</strain>
    </source>
</reference>
<dbReference type="EMBL" id="CP031165">
    <property type="protein sequence ID" value="AXV09590.1"/>
    <property type="molecule type" value="Genomic_DNA"/>
</dbReference>
<keyword evidence="1" id="KW-0812">Transmembrane</keyword>
<keyword evidence="3" id="KW-1185">Reference proteome</keyword>
<feature type="transmembrane region" description="Helical" evidence="1">
    <location>
        <begin position="12"/>
        <end position="31"/>
    </location>
</feature>
<dbReference type="Proteomes" id="UP000264006">
    <property type="component" value="Chromosome"/>
</dbReference>
<evidence type="ECO:0000256" key="1">
    <source>
        <dbReference type="SAM" id="Phobius"/>
    </source>
</evidence>
<accession>A0A346Y543</accession>
<dbReference type="RefSeq" id="WP_216826270.1">
    <property type="nucleotide sequence ID" value="NZ_CAXIBR010000020.1"/>
</dbReference>
<evidence type="ECO:0000313" key="2">
    <source>
        <dbReference type="EMBL" id="AXV09590.1"/>
    </source>
</evidence>